<dbReference type="PANTHER" id="PTHR12601:SF6">
    <property type="entry name" value="CLUSTERED MITOCHONDRIA PROTEIN HOMOLOG"/>
    <property type="match status" value="1"/>
</dbReference>
<feature type="region of interest" description="Disordered" evidence="2">
    <location>
        <begin position="153"/>
        <end position="179"/>
    </location>
</feature>
<dbReference type="SUPFAM" id="SSF103107">
    <property type="entry name" value="Hypothetical protein c14orf129, hspc210"/>
    <property type="match status" value="1"/>
</dbReference>
<accession>A0AAN6GVM9</accession>
<dbReference type="Pfam" id="PF12807">
    <property type="entry name" value="eIF3_p135"/>
    <property type="match status" value="1"/>
</dbReference>
<dbReference type="PROSITE" id="PS51823">
    <property type="entry name" value="CLU"/>
    <property type="match status" value="1"/>
</dbReference>
<dbReference type="GO" id="GO:0003729">
    <property type="term" value="F:mRNA binding"/>
    <property type="evidence" value="ECO:0007669"/>
    <property type="project" value="TreeGrafter"/>
</dbReference>
<feature type="region of interest" description="Disordered" evidence="2">
    <location>
        <begin position="882"/>
        <end position="918"/>
    </location>
</feature>
<feature type="compositionally biased region" description="Basic and acidic residues" evidence="2">
    <location>
        <begin position="885"/>
        <end position="918"/>
    </location>
</feature>
<feature type="compositionally biased region" description="Low complexity" evidence="2">
    <location>
        <begin position="1681"/>
        <end position="1694"/>
    </location>
</feature>
<dbReference type="GO" id="GO:0048312">
    <property type="term" value="P:intracellular distribution of mitochondria"/>
    <property type="evidence" value="ECO:0007669"/>
    <property type="project" value="TreeGrafter"/>
</dbReference>
<feature type="compositionally biased region" description="Polar residues" evidence="2">
    <location>
        <begin position="1222"/>
        <end position="1241"/>
    </location>
</feature>
<reference evidence="4" key="1">
    <citation type="journal article" date="2023" name="PhytoFront">
        <title>Draft Genome Resources of Seven Strains of Tilletia horrida, Causal Agent of Kernel Smut of Rice.</title>
        <authorList>
            <person name="Khanal S."/>
            <person name="Antony Babu S."/>
            <person name="Zhou X.G."/>
        </authorList>
    </citation>
    <scope>NUCLEOTIDE SEQUENCE</scope>
    <source>
        <strain evidence="4">TX6</strain>
    </source>
</reference>
<evidence type="ECO:0000256" key="2">
    <source>
        <dbReference type="SAM" id="MobiDB-lite"/>
    </source>
</evidence>
<feature type="compositionally biased region" description="Low complexity" evidence="2">
    <location>
        <begin position="1638"/>
        <end position="1650"/>
    </location>
</feature>
<feature type="region of interest" description="Disordered" evidence="2">
    <location>
        <begin position="1615"/>
        <end position="1652"/>
    </location>
</feature>
<feature type="region of interest" description="Disordered" evidence="2">
    <location>
        <begin position="261"/>
        <end position="296"/>
    </location>
</feature>
<feature type="region of interest" description="Disordered" evidence="2">
    <location>
        <begin position="1669"/>
        <end position="1694"/>
    </location>
</feature>
<organism evidence="4 5">
    <name type="scientific">Tilletia horrida</name>
    <dbReference type="NCBI Taxonomy" id="155126"/>
    <lineage>
        <taxon>Eukaryota</taxon>
        <taxon>Fungi</taxon>
        <taxon>Dikarya</taxon>
        <taxon>Basidiomycota</taxon>
        <taxon>Ustilaginomycotina</taxon>
        <taxon>Exobasidiomycetes</taxon>
        <taxon>Tilletiales</taxon>
        <taxon>Tilletiaceae</taxon>
        <taxon>Tilletia</taxon>
    </lineage>
</organism>
<comment type="caution">
    <text evidence="4">The sequence shown here is derived from an EMBL/GenBank/DDBJ whole genome shotgun (WGS) entry which is preliminary data.</text>
</comment>
<dbReference type="Proteomes" id="UP001176517">
    <property type="component" value="Unassembled WGS sequence"/>
</dbReference>
<dbReference type="InterPro" id="IPR027523">
    <property type="entry name" value="CLU_prot"/>
</dbReference>
<dbReference type="GO" id="GO:0005737">
    <property type="term" value="C:cytoplasm"/>
    <property type="evidence" value="ECO:0007669"/>
    <property type="project" value="TreeGrafter"/>
</dbReference>
<dbReference type="CDD" id="cd15466">
    <property type="entry name" value="CLU-central"/>
    <property type="match status" value="1"/>
</dbReference>
<feature type="domain" description="Clu" evidence="3">
    <location>
        <begin position="523"/>
        <end position="830"/>
    </location>
</feature>
<dbReference type="InterPro" id="IPR011990">
    <property type="entry name" value="TPR-like_helical_dom_sf"/>
</dbReference>
<dbReference type="PANTHER" id="PTHR12601">
    <property type="entry name" value="EUKARYOTIC TRANSLATION INITIATION FACTOR 3 SUBUNIT EIF-3"/>
    <property type="match status" value="1"/>
</dbReference>
<feature type="region of interest" description="Disordered" evidence="2">
    <location>
        <begin position="1222"/>
        <end position="1274"/>
    </location>
</feature>
<feature type="compositionally biased region" description="Basic and acidic residues" evidence="2">
    <location>
        <begin position="540"/>
        <end position="552"/>
    </location>
</feature>
<keyword evidence="5" id="KW-1185">Reference proteome</keyword>
<feature type="compositionally biased region" description="Polar residues" evidence="2">
    <location>
        <begin position="264"/>
        <end position="275"/>
    </location>
</feature>
<protein>
    <submittedName>
        <fullName evidence="4">Intracellular distribution of mitochondria</fullName>
    </submittedName>
</protein>
<feature type="region of interest" description="Disordered" evidence="2">
    <location>
        <begin position="533"/>
        <end position="552"/>
    </location>
</feature>
<dbReference type="InterPro" id="IPR023231">
    <property type="entry name" value="GSKIP_dom_sf"/>
</dbReference>
<gene>
    <name evidence="4" type="primary">CLU1</name>
    <name evidence="4" type="ORF">OC846_001631</name>
</gene>
<name>A0AAN6GVM9_9BASI</name>
<dbReference type="Gene3D" id="1.25.40.10">
    <property type="entry name" value="Tetratricopeptide repeat domain"/>
    <property type="match status" value="2"/>
</dbReference>
<feature type="region of interest" description="Disordered" evidence="2">
    <location>
        <begin position="1136"/>
        <end position="1158"/>
    </location>
</feature>
<feature type="compositionally biased region" description="Low complexity" evidence="2">
    <location>
        <begin position="153"/>
        <end position="168"/>
    </location>
</feature>
<evidence type="ECO:0000259" key="3">
    <source>
        <dbReference type="PROSITE" id="PS51823"/>
    </source>
</evidence>
<feature type="compositionally biased region" description="Polar residues" evidence="2">
    <location>
        <begin position="11"/>
        <end position="22"/>
    </location>
</feature>
<dbReference type="EMBL" id="JAPDMZ010000025">
    <property type="protein sequence ID" value="KAK0555666.1"/>
    <property type="molecule type" value="Genomic_DNA"/>
</dbReference>
<dbReference type="SUPFAM" id="SSF48452">
    <property type="entry name" value="TPR-like"/>
    <property type="match status" value="1"/>
</dbReference>
<dbReference type="Pfam" id="PF13424">
    <property type="entry name" value="TPR_12"/>
    <property type="match status" value="1"/>
</dbReference>
<feature type="region of interest" description="Disordered" evidence="2">
    <location>
        <begin position="485"/>
        <end position="504"/>
    </location>
</feature>
<sequence length="1694" mass="182452">MTSEHPVGTLSGHQSGASTPDAVSNAIKADLSADPGASDSLPSGEGPNPDEDAVKQAAQDQESDAKAQPSEEDAADAEDAEAALAQPFEILIWFPARPLLPAHAIAAGLPDTPSPLRCAVTPSENLNDLRATIQDSPEGYWLGAFCFRLRTSSADSSPAEGSSDSGATKNKKKGGAEEEEVVTLGQRLGEWTELSTIFEGIPQEKRQLAITHVEYNESDARTHVQRLRELLHSGYRDPLALGIDAGITVLDAVRHPAEWEKESNQAITAASLPQNNRKKHGGNQADNGTDESTPHKATGAALFSEYNPAPPTDGSSLPDLVPAHARPARYFPTSLRHLSVAAWSPPPHHLRIQAGHLLYLHVVTLEGETHFITACTRGFYVNRCTATKFDPSPRTAVRSNSNKPEFASCSLFDVLCALSPLFLTNFAKLFNDPLSARDYYAAIPCSNCLPAFPWLAREIPGSSTLSSIPGSSNGHFLTGVGTGSSLSQSNGHAHGSLAAPSSSSSIVTSPTAAGLSHVYDPLRSQSAYLLTGATSPDQLEGTRDWNDELQSTREIPRTTLPERLVRERVLSRAFSDFLTAAVRVVPRVAAGMVPAMNPMDPPSAQMFIVNNLFISKGVDGVDLYPHLGGDEAAHVAVSKDVHGVRTLNALDIDGVCLLGTVVVDWMGERWVAQSVVPGLFRRKDEDEEDEEAATVGKGDAAVNGTAKAITDGKEEVEEAKAVTAADAKAIDAAKTETAKKDGKLQELHEDTQVIYGGVEGPEIIRTHKGFHKIFAKVAASLHLALHKVPDGEGQEHELWLSVESKGLRGADGRKYALDLARLNPVDVLWLENDIDGPVMGHKGDQKKANGEDLYPHRMALLRPELLEIFWDDSFRKWARNQVSNKDQKQVEDADKKAEEGAKDGAEGEEKPRQAERIDTTRFSLAYNPDAFVEFRVPDTEANAAAEVSEEGDAEEQPAKTKVVVLVKDESDPTVAAVRNAATFLREVTIPRLLTDVATGVFAPADGAALTLQLHTRGINVRYLGYLARLANPDTYAASDEEASKLKAQLDAGALSNAGPGYEGPLKCFESVVLQEMVVRASKRILRSLLRQVGYAEAANVISHFLNCLLGTAVEPHPKPVGHTSPLAEGFDGGVYDEVSTSQEKDNTDEMQSSKLTPWHEITPEVVREQVQQEIRRRYRFELPTNYVDSDLRKPQALRELCQRCGIQLKLQSYYFELEKGASSSAPAQNGNAEGSASQLNGAASDDSHGEGAHTPTTATAAKKKNKKKKSFANGNADSLSGSGIIGAHQSRIRATTFEPEDILNLVPVIKDSAPKSTLAEEAFEAGRLSLGRGDRDLGIDLLLEGINFHEQVYGVVHPEVSRCYSLFAMYVHHFTTLAAIENTERVRKAQAAGKEPTDADLLPVNEHLTLTNAVRYQRMAVTISERTLGLDNPETVTQYLNLAILERADGNHDASLQCLNRVLELWYLIYGPNHVELITVLNATALTLQHARRMEASLKLYQSAHTLALKTYGPDNIQVGHLTHELSQAYALVADLKTALTLAKESCRIFEARLGKEDSQTREAELYLSSLAASAVRHAKVEMEAKKREARFAAMGLQVQPGLANRAAQMRLQYGQPGAGGSAGSSKAAASVEDDAGRSVAAPSAASANSTVDPSLSLDELVSYINSGSANGAGSGKGKGKASVAAQSAKKSRR</sequence>
<evidence type="ECO:0000313" key="5">
    <source>
        <dbReference type="Proteomes" id="UP001176517"/>
    </source>
</evidence>
<proteinExistence type="predicted"/>
<dbReference type="InterPro" id="IPR033646">
    <property type="entry name" value="CLU-central"/>
</dbReference>
<dbReference type="Pfam" id="PF13236">
    <property type="entry name" value="CLU"/>
    <property type="match status" value="1"/>
</dbReference>
<dbReference type="InterPro" id="IPR025697">
    <property type="entry name" value="CLU_dom"/>
</dbReference>
<feature type="region of interest" description="Disordered" evidence="2">
    <location>
        <begin position="1"/>
        <end position="79"/>
    </location>
</feature>
<keyword evidence="1" id="KW-0963">Cytoplasm</keyword>
<feature type="compositionally biased region" description="Low complexity" evidence="2">
    <location>
        <begin position="491"/>
        <end position="504"/>
    </location>
</feature>
<feature type="compositionally biased region" description="Basic residues" evidence="2">
    <location>
        <begin position="1261"/>
        <end position="1270"/>
    </location>
</feature>
<evidence type="ECO:0000256" key="1">
    <source>
        <dbReference type="ARBA" id="ARBA00022490"/>
    </source>
</evidence>
<feature type="compositionally biased region" description="Acidic residues" evidence="2">
    <location>
        <begin position="70"/>
        <end position="79"/>
    </location>
</feature>
<evidence type="ECO:0000313" key="4">
    <source>
        <dbReference type="EMBL" id="KAK0555666.1"/>
    </source>
</evidence>
<dbReference type="Pfam" id="PF13374">
    <property type="entry name" value="TPR_10"/>
    <property type="match status" value="1"/>
</dbReference>